<dbReference type="RefSeq" id="WP_051684693.1">
    <property type="nucleotide sequence ID" value="NZ_FOZC01000009.1"/>
</dbReference>
<dbReference type="SUPFAM" id="SSF47336">
    <property type="entry name" value="ACP-like"/>
    <property type="match status" value="1"/>
</dbReference>
<dbReference type="Proteomes" id="UP000214760">
    <property type="component" value="Unassembled WGS sequence"/>
</dbReference>
<gene>
    <name evidence="2" type="ORF">SAMN02910262_01711</name>
</gene>
<dbReference type="AlphaFoldDB" id="A0A1I6JMP4"/>
<feature type="domain" description="Carrier" evidence="1">
    <location>
        <begin position="4"/>
        <end position="82"/>
    </location>
</feature>
<reference evidence="2 3" key="1">
    <citation type="submission" date="2016-10" db="EMBL/GenBank/DDBJ databases">
        <authorList>
            <person name="de Groot N.N."/>
        </authorList>
    </citation>
    <scope>NUCLEOTIDE SEQUENCE [LARGE SCALE GENOMIC DNA]</scope>
    <source>
        <strain evidence="2 3">F</strain>
    </source>
</reference>
<dbReference type="Gene3D" id="1.10.1200.10">
    <property type="entry name" value="ACP-like"/>
    <property type="match status" value="1"/>
</dbReference>
<dbReference type="Pfam" id="PF00550">
    <property type="entry name" value="PP-binding"/>
    <property type="match status" value="1"/>
</dbReference>
<organism evidence="2 3">
    <name type="scientific">[Clostridium] aminophilum</name>
    <dbReference type="NCBI Taxonomy" id="1526"/>
    <lineage>
        <taxon>Bacteria</taxon>
        <taxon>Bacillati</taxon>
        <taxon>Bacillota</taxon>
        <taxon>Clostridia</taxon>
        <taxon>Lachnospirales</taxon>
        <taxon>Lachnospiraceae</taxon>
    </lineage>
</organism>
<proteinExistence type="predicted"/>
<protein>
    <submittedName>
        <fullName evidence="2">Phosphopantetheine attachment site</fullName>
    </submittedName>
</protein>
<dbReference type="EMBL" id="FOZC01000009">
    <property type="protein sequence ID" value="SFR80224.1"/>
    <property type="molecule type" value="Genomic_DNA"/>
</dbReference>
<evidence type="ECO:0000313" key="3">
    <source>
        <dbReference type="Proteomes" id="UP000214760"/>
    </source>
</evidence>
<sequence>MKEMKAEPELKEVAEAIGRALEIDPEGIRENTVFTEDLYADSFDMAMILTEADETFGTMLPTELAETLITVRDLMDAIRMYRDLPAPEKPVRWFSGREY</sequence>
<dbReference type="InterPro" id="IPR036736">
    <property type="entry name" value="ACP-like_sf"/>
</dbReference>
<evidence type="ECO:0000259" key="1">
    <source>
        <dbReference type="PROSITE" id="PS50075"/>
    </source>
</evidence>
<name>A0A1I6JMP4_9FIRM</name>
<dbReference type="InterPro" id="IPR009081">
    <property type="entry name" value="PP-bd_ACP"/>
</dbReference>
<accession>A0A1I6JMP4</accession>
<evidence type="ECO:0000313" key="2">
    <source>
        <dbReference type="EMBL" id="SFR80224.1"/>
    </source>
</evidence>
<dbReference type="PROSITE" id="PS50075">
    <property type="entry name" value="CARRIER"/>
    <property type="match status" value="1"/>
</dbReference>